<keyword evidence="3" id="KW-1185">Reference proteome</keyword>
<dbReference type="EMBL" id="QOKW01000004">
    <property type="protein sequence ID" value="KAA0682211.1"/>
    <property type="molecule type" value="Genomic_DNA"/>
</dbReference>
<evidence type="ECO:0000256" key="1">
    <source>
        <dbReference type="SAM" id="MobiDB-lite"/>
    </source>
</evidence>
<dbReference type="Proteomes" id="UP000480854">
    <property type="component" value="Unassembled WGS sequence"/>
</dbReference>
<dbReference type="RefSeq" id="WP_149468114.1">
    <property type="nucleotide sequence ID" value="NZ_QOKW01000004.1"/>
</dbReference>
<accession>A0A9W7TZ74</accession>
<sequence length="192" mass="20786">MTAPPFPYPWRGAPPGAHVAAIIRWLQHPAVRAESLRRAVNSGHANDWRDLSSDGTPSRSWRGEWDDSPRQARRLRAYVGWRLDPRPEPMPPAGLDEVDERLLAAINAMSGAAMADTLDALCRADLRGTLARLRERGDAVLAERPGLGEPVAGRPVAVRLRCDPPDEPPPVADDVTLALGDDESPPAPLPAA</sequence>
<proteinExistence type="predicted"/>
<evidence type="ECO:0000313" key="2">
    <source>
        <dbReference type="EMBL" id="KAA0682211.1"/>
    </source>
</evidence>
<gene>
    <name evidence="2" type="ORF">DS843_06605</name>
</gene>
<reference evidence="2 3" key="1">
    <citation type="submission" date="2018-07" db="EMBL/GenBank/DDBJ databases">
        <title>Genome sequence of Azospirillum sp. ATCC 49961.</title>
        <authorList>
            <person name="Sant'Anna F.H."/>
            <person name="Baldani J.I."/>
            <person name="Zilli J.E."/>
            <person name="Reis V.M."/>
            <person name="Hartmann A."/>
            <person name="Cruz L."/>
            <person name="de Souza E.M."/>
            <person name="de Oliveira Pedrosa F."/>
            <person name="Passaglia L.M.P."/>
        </authorList>
    </citation>
    <scope>NUCLEOTIDE SEQUENCE [LARGE SCALE GENOMIC DNA]</scope>
    <source>
        <strain evidence="2 3">ATCC 49961</strain>
    </source>
</reference>
<feature type="region of interest" description="Disordered" evidence="1">
    <location>
        <begin position="45"/>
        <end position="67"/>
    </location>
</feature>
<evidence type="ECO:0000313" key="3">
    <source>
        <dbReference type="Proteomes" id="UP000480854"/>
    </source>
</evidence>
<name>A0A9W7TZ74_9PROT</name>
<protein>
    <submittedName>
        <fullName evidence="2">Uncharacterized protein</fullName>
    </submittedName>
</protein>
<comment type="caution">
    <text evidence="2">The sequence shown here is derived from an EMBL/GenBank/DDBJ whole genome shotgun (WGS) entry which is preliminary data.</text>
</comment>
<dbReference type="AlphaFoldDB" id="A0A9W7TZ74"/>
<feature type="region of interest" description="Disordered" evidence="1">
    <location>
        <begin position="160"/>
        <end position="192"/>
    </location>
</feature>
<organism evidence="2 3">
    <name type="scientific">Roseomonas genomospecies 6</name>
    <dbReference type="NCBI Taxonomy" id="214106"/>
    <lineage>
        <taxon>Bacteria</taxon>
        <taxon>Pseudomonadati</taxon>
        <taxon>Pseudomonadota</taxon>
        <taxon>Alphaproteobacteria</taxon>
        <taxon>Acetobacterales</taxon>
        <taxon>Roseomonadaceae</taxon>
        <taxon>Roseomonas</taxon>
    </lineage>
</organism>